<evidence type="ECO:0000256" key="3">
    <source>
        <dbReference type="ARBA" id="ARBA00023274"/>
    </source>
</evidence>
<dbReference type="Proteomes" id="UP000029725">
    <property type="component" value="Unassembled WGS sequence"/>
</dbReference>
<comment type="similarity">
    <text evidence="1 4">Belongs to the eukaryotic ribosomal protein eL19 family.</text>
</comment>
<dbReference type="Gene3D" id="1.10.1650.10">
    <property type="match status" value="1"/>
</dbReference>
<dbReference type="GO" id="GO:0003723">
    <property type="term" value="F:RNA binding"/>
    <property type="evidence" value="ECO:0007669"/>
    <property type="project" value="InterPro"/>
</dbReference>
<dbReference type="GO" id="GO:0022625">
    <property type="term" value="C:cytosolic large ribosomal subunit"/>
    <property type="evidence" value="ECO:0007669"/>
    <property type="project" value="InterPro"/>
</dbReference>
<dbReference type="FunFam" id="1.10.1650.10:FF:000001">
    <property type="entry name" value="Ribosomal protein L19"/>
    <property type="match status" value="1"/>
</dbReference>
<dbReference type="PANTHER" id="PTHR10722">
    <property type="entry name" value="60S RIBOSOMAL PROTEIN L19"/>
    <property type="match status" value="1"/>
</dbReference>
<gene>
    <name evidence="7" type="ORF">DI09_23p120</name>
</gene>
<evidence type="ECO:0000256" key="5">
    <source>
        <dbReference type="SAM" id="MobiDB-lite"/>
    </source>
</evidence>
<feature type="domain" description="Large ribosomal subunit protein eL19" evidence="6">
    <location>
        <begin position="3"/>
        <end position="146"/>
    </location>
</feature>
<dbReference type="EMBL" id="JMKJ01000155">
    <property type="protein sequence ID" value="KGG51937.1"/>
    <property type="molecule type" value="Genomic_DNA"/>
</dbReference>
<name>A0A098VSI3_9MICR</name>
<dbReference type="HOGENOM" id="CLU_083919_0_1_1"/>
<keyword evidence="3 4" id="KW-0687">Ribonucleoprotein</keyword>
<evidence type="ECO:0000256" key="2">
    <source>
        <dbReference type="ARBA" id="ARBA00022980"/>
    </source>
</evidence>
<sequence length="201" mass="23370">MPCLRSQKRLASSILKCGKRRVWLDPAEASDISNASSRQQVRKLIADGLVIKKPQAIHSRARVRAMLEAKRKGRHSGPGKRKGTAEARMPSRILWMRRMRVLRRLLRKYRESGKIDKHLYHDLYLKVKGNVYKNKRVLIEAIHKIKAETLRTKMLADQAEALRIRKKSAYDKKHERVAAKKAASDNHYSEEMKKEIAKQKK</sequence>
<protein>
    <recommendedName>
        <fullName evidence="4">Ribosomal protein L19</fullName>
    </recommendedName>
</protein>
<dbReference type="SUPFAM" id="SSF48140">
    <property type="entry name" value="Ribosomal protein L19 (L19e)"/>
    <property type="match status" value="1"/>
</dbReference>
<evidence type="ECO:0000313" key="8">
    <source>
        <dbReference type="Proteomes" id="UP000029725"/>
    </source>
</evidence>
<accession>A0A098VSI3</accession>
<dbReference type="Gene3D" id="1.10.1200.240">
    <property type="match status" value="1"/>
</dbReference>
<dbReference type="InterPro" id="IPR035970">
    <property type="entry name" value="60S_ribosomal_eL19_sf"/>
</dbReference>
<dbReference type="GO" id="GO:0006412">
    <property type="term" value="P:translation"/>
    <property type="evidence" value="ECO:0007669"/>
    <property type="project" value="InterPro"/>
</dbReference>
<dbReference type="InterPro" id="IPR015972">
    <property type="entry name" value="Ribosomal_eL19_dom1"/>
</dbReference>
<dbReference type="HAMAP" id="MF_01475">
    <property type="entry name" value="Ribosomal_eL19"/>
    <property type="match status" value="1"/>
</dbReference>
<dbReference type="InterPro" id="IPR039547">
    <property type="entry name" value="Ribosomal_eL19"/>
</dbReference>
<dbReference type="FunFam" id="1.10.1200.240:FF:000001">
    <property type="entry name" value="Ribosomal protein L19"/>
    <property type="match status" value="1"/>
</dbReference>
<dbReference type="InterPro" id="IPR000196">
    <property type="entry name" value="Ribosomal_eL19_dom"/>
</dbReference>
<evidence type="ECO:0000256" key="4">
    <source>
        <dbReference type="RuleBase" id="RU000574"/>
    </source>
</evidence>
<dbReference type="CDD" id="cd01417">
    <property type="entry name" value="Ribosomal_L19e_E"/>
    <property type="match status" value="1"/>
</dbReference>
<dbReference type="RefSeq" id="XP_013238364.1">
    <property type="nucleotide sequence ID" value="XM_013382910.1"/>
</dbReference>
<organism evidence="7 8">
    <name type="scientific">Mitosporidium daphniae</name>
    <dbReference type="NCBI Taxonomy" id="1485682"/>
    <lineage>
        <taxon>Eukaryota</taxon>
        <taxon>Fungi</taxon>
        <taxon>Fungi incertae sedis</taxon>
        <taxon>Microsporidia</taxon>
        <taxon>Mitosporidium</taxon>
    </lineage>
</organism>
<dbReference type="InterPro" id="IPR057259">
    <property type="entry name" value="Ribosomal_L19e"/>
</dbReference>
<dbReference type="InterPro" id="IPR033935">
    <property type="entry name" value="Ribosomal_eL19_euk"/>
</dbReference>
<dbReference type="Pfam" id="PF25476">
    <property type="entry name" value="Ribosomal_L19e_C"/>
    <property type="match status" value="1"/>
</dbReference>
<keyword evidence="8" id="KW-1185">Reference proteome</keyword>
<dbReference type="Pfam" id="PF01280">
    <property type="entry name" value="Ribosomal_L19e"/>
    <property type="match status" value="1"/>
</dbReference>
<dbReference type="NCBIfam" id="NF006343">
    <property type="entry name" value="PRK08570.1"/>
    <property type="match status" value="1"/>
</dbReference>
<reference evidence="7 8" key="1">
    <citation type="submission" date="2014-04" db="EMBL/GenBank/DDBJ databases">
        <title>A new species of microsporidia sheds light on the evolution of extreme parasitism.</title>
        <authorList>
            <person name="Haag K.L."/>
            <person name="James T.Y."/>
            <person name="Larsson R."/>
            <person name="Schaer T.M."/>
            <person name="Refardt D."/>
            <person name="Pombert J.-F."/>
            <person name="Ebert D."/>
        </authorList>
    </citation>
    <scope>NUCLEOTIDE SEQUENCE [LARGE SCALE GENOMIC DNA]</scope>
    <source>
        <strain evidence="7 8">UGP3</strain>
        <tissue evidence="7">Spores</tissue>
    </source>
</reference>
<feature type="region of interest" description="Disordered" evidence="5">
    <location>
        <begin position="173"/>
        <end position="201"/>
    </location>
</feature>
<dbReference type="PROSITE" id="PS00526">
    <property type="entry name" value="RIBOSOMAL_L19E"/>
    <property type="match status" value="1"/>
</dbReference>
<evidence type="ECO:0000259" key="6">
    <source>
        <dbReference type="SMART" id="SM01416"/>
    </source>
</evidence>
<proteinExistence type="inferred from homology"/>
<dbReference type="GO" id="GO:0003735">
    <property type="term" value="F:structural constituent of ribosome"/>
    <property type="evidence" value="ECO:0007669"/>
    <property type="project" value="InterPro"/>
</dbReference>
<comment type="caution">
    <text evidence="7">The sequence shown here is derived from an EMBL/GenBank/DDBJ whole genome shotgun (WGS) entry which is preliminary data.</text>
</comment>
<evidence type="ECO:0000313" key="7">
    <source>
        <dbReference type="EMBL" id="KGG51937.1"/>
    </source>
</evidence>
<dbReference type="SMART" id="SM01416">
    <property type="entry name" value="Ribosomal_L19e"/>
    <property type="match status" value="1"/>
</dbReference>
<dbReference type="OrthoDB" id="5407653at2759"/>
<dbReference type="GeneID" id="25259165"/>
<dbReference type="VEuPathDB" id="MicrosporidiaDB:DI09_23p120"/>
<keyword evidence="2 4" id="KW-0689">Ribosomal protein</keyword>
<dbReference type="AlphaFoldDB" id="A0A098VSI3"/>
<dbReference type="InterPro" id="IPR023638">
    <property type="entry name" value="Ribosomal_eL19_CS"/>
</dbReference>
<dbReference type="InterPro" id="IPR057260">
    <property type="entry name" value="Ribosomal_L19e_C"/>
</dbReference>
<evidence type="ECO:0000256" key="1">
    <source>
        <dbReference type="ARBA" id="ARBA00011082"/>
    </source>
</evidence>